<dbReference type="RefSeq" id="XP_062703108.1">
    <property type="nucleotide sequence ID" value="XM_062847124.1"/>
</dbReference>
<keyword evidence="2" id="KW-0963">Cytoplasm</keyword>
<evidence type="ECO:0000256" key="1">
    <source>
        <dbReference type="ARBA" id="ARBA00004496"/>
    </source>
</evidence>
<dbReference type="Pfam" id="PF13621">
    <property type="entry name" value="Cupin_8"/>
    <property type="match status" value="1"/>
</dbReference>
<feature type="region of interest" description="Disordered" evidence="4">
    <location>
        <begin position="301"/>
        <end position="322"/>
    </location>
</feature>
<feature type="domain" description="JmjC" evidence="5">
    <location>
        <begin position="97"/>
        <end position="256"/>
    </location>
</feature>
<evidence type="ECO:0000313" key="7">
    <source>
        <dbReference type="Proteomes" id="UP000069940"/>
    </source>
</evidence>
<dbReference type="PROSITE" id="PS51184">
    <property type="entry name" value="JMJC"/>
    <property type="match status" value="1"/>
</dbReference>
<evidence type="ECO:0000256" key="4">
    <source>
        <dbReference type="SAM" id="MobiDB-lite"/>
    </source>
</evidence>
<dbReference type="SUPFAM" id="SSF51197">
    <property type="entry name" value="Clavaminate synthase-like"/>
    <property type="match status" value="1"/>
</dbReference>
<keyword evidence="7" id="KW-1185">Reference proteome</keyword>
<protein>
    <recommendedName>
        <fullName evidence="5">JmjC domain-containing protein</fullName>
    </recommendedName>
</protein>
<evidence type="ECO:0000256" key="3">
    <source>
        <dbReference type="ARBA" id="ARBA00037342"/>
    </source>
</evidence>
<name>A0ABM1XMN2_AEDAL</name>
<dbReference type="PANTHER" id="PTHR12461:SF43">
    <property type="entry name" value="HSPB1-ASSOCIATED PROTEIN 1"/>
    <property type="match status" value="1"/>
</dbReference>
<dbReference type="Proteomes" id="UP000069940">
    <property type="component" value="Unassembled WGS sequence"/>
</dbReference>
<dbReference type="SMART" id="SM00558">
    <property type="entry name" value="JmjC"/>
    <property type="match status" value="1"/>
</dbReference>
<organism evidence="6 7">
    <name type="scientific">Aedes albopictus</name>
    <name type="common">Asian tiger mosquito</name>
    <name type="synonym">Stegomyia albopicta</name>
    <dbReference type="NCBI Taxonomy" id="7160"/>
    <lineage>
        <taxon>Eukaryota</taxon>
        <taxon>Metazoa</taxon>
        <taxon>Ecdysozoa</taxon>
        <taxon>Arthropoda</taxon>
        <taxon>Hexapoda</taxon>
        <taxon>Insecta</taxon>
        <taxon>Pterygota</taxon>
        <taxon>Neoptera</taxon>
        <taxon>Endopterygota</taxon>
        <taxon>Diptera</taxon>
        <taxon>Nematocera</taxon>
        <taxon>Culicoidea</taxon>
        <taxon>Culicidae</taxon>
        <taxon>Culicinae</taxon>
        <taxon>Aedini</taxon>
        <taxon>Aedes</taxon>
        <taxon>Stegomyia</taxon>
    </lineage>
</organism>
<dbReference type="Gene3D" id="2.60.120.650">
    <property type="entry name" value="Cupin"/>
    <property type="match status" value="1"/>
</dbReference>
<feature type="compositionally biased region" description="Basic residues" evidence="4">
    <location>
        <begin position="301"/>
        <end position="316"/>
    </location>
</feature>
<comment type="subcellular location">
    <subcellularLocation>
        <location evidence="1">Cytoplasm</location>
    </subcellularLocation>
</comment>
<dbReference type="InterPro" id="IPR003347">
    <property type="entry name" value="JmjC_dom"/>
</dbReference>
<reference evidence="7" key="1">
    <citation type="journal article" date="2015" name="Proc. Natl. Acad. Sci. U.S.A.">
        <title>Genome sequence of the Asian Tiger mosquito, Aedes albopictus, reveals insights into its biology, genetics, and evolution.</title>
        <authorList>
            <person name="Chen X.G."/>
            <person name="Jiang X."/>
            <person name="Gu J."/>
            <person name="Xu M."/>
            <person name="Wu Y."/>
            <person name="Deng Y."/>
            <person name="Zhang C."/>
            <person name="Bonizzoni M."/>
            <person name="Dermauw W."/>
            <person name="Vontas J."/>
            <person name="Armbruster P."/>
            <person name="Huang X."/>
            <person name="Yang Y."/>
            <person name="Zhang H."/>
            <person name="He W."/>
            <person name="Peng H."/>
            <person name="Liu Y."/>
            <person name="Wu K."/>
            <person name="Chen J."/>
            <person name="Lirakis M."/>
            <person name="Topalis P."/>
            <person name="Van Leeuwen T."/>
            <person name="Hall A.B."/>
            <person name="Jiang X."/>
            <person name="Thorpe C."/>
            <person name="Mueller R.L."/>
            <person name="Sun C."/>
            <person name="Waterhouse R.M."/>
            <person name="Yan G."/>
            <person name="Tu Z.J."/>
            <person name="Fang X."/>
            <person name="James A.A."/>
        </authorList>
    </citation>
    <scope>NUCLEOTIDE SEQUENCE [LARGE SCALE GENOMIC DNA]</scope>
    <source>
        <strain evidence="7">Foshan</strain>
    </source>
</reference>
<evidence type="ECO:0000256" key="2">
    <source>
        <dbReference type="ARBA" id="ARBA00022490"/>
    </source>
</evidence>
<reference evidence="6" key="2">
    <citation type="submission" date="2025-05" db="UniProtKB">
        <authorList>
            <consortium name="EnsemblMetazoa"/>
        </authorList>
    </citation>
    <scope>IDENTIFICATION</scope>
    <source>
        <strain evidence="6">Foshan</strain>
    </source>
</reference>
<accession>A0ABM1XMN2</accession>
<proteinExistence type="predicted"/>
<dbReference type="PANTHER" id="PTHR12461">
    <property type="entry name" value="HYPOXIA-INDUCIBLE FACTOR 1 ALPHA INHIBITOR-RELATED"/>
    <property type="match status" value="1"/>
</dbReference>
<evidence type="ECO:0000313" key="6">
    <source>
        <dbReference type="EnsemblMetazoa" id="AALFPA23_001048.P797"/>
    </source>
</evidence>
<dbReference type="RefSeq" id="XP_019530593.3">
    <property type="nucleotide sequence ID" value="XM_019675048.3"/>
</dbReference>
<comment type="function">
    <text evidence="3">May play a role in cellular stress response.</text>
</comment>
<dbReference type="EnsemblMetazoa" id="AALFPA23_001048.R798">
    <property type="protein sequence ID" value="AALFPA23_001048.P798"/>
    <property type="gene ID" value="AALFPA23_001048"/>
</dbReference>
<evidence type="ECO:0000259" key="5">
    <source>
        <dbReference type="PROSITE" id="PS51184"/>
    </source>
</evidence>
<dbReference type="GeneID" id="109402383"/>
<dbReference type="EnsemblMetazoa" id="AALFPA23_001048.R797">
    <property type="protein sequence ID" value="AALFPA23_001048.P797"/>
    <property type="gene ID" value="AALFPA23_001048"/>
</dbReference>
<dbReference type="InterPro" id="IPR041667">
    <property type="entry name" value="Cupin_8"/>
</dbReference>
<sequence>MMDPATIRDVVLNVREPVVLRDVEIPWFCFDQTLPEWLRLLDESSNTDGGGFSLDCGPRRNGRAPQWERLRGQIQKKMMDFYKESTASDNEYFREKWTSYSYRYINELPEECRRGISFECFGFPDITEDVSFWIGSRGAHTPCHYDTYGCNIVVQVHGRKRWLLFPPEAKLRRTRVPYEESSVYCEENFYSPEAYSKVIGVENDAFHVVLEPGMALIVPPKWWHYVETLEFSLNFNTWIQLENDPEEQISECFTRLIIQNYSEGLNFRNLNYMLNPNEVSSIASTSQEELHSTLEYLLNQRRRQSGKRQRTNHSRHPSNYMPMADQNQLLSTHKDHIIPVRKLANHEFFQLMKQNGQRYDPSRNRSSDDEEDNRLMACAINRACDPQLIEMVKSCVEESIELES</sequence>